<evidence type="ECO:0000256" key="1">
    <source>
        <dbReference type="SAM" id="SignalP"/>
    </source>
</evidence>
<evidence type="ECO:0000259" key="2">
    <source>
        <dbReference type="Pfam" id="PF13145"/>
    </source>
</evidence>
<reference evidence="3" key="1">
    <citation type="submission" date="2012-03" db="EMBL/GenBank/DDBJ databases">
        <title>Complete sequence of Fervidobacterium pennivorans DSM 9078.</title>
        <authorList>
            <consortium name="US DOE Joint Genome Institute"/>
            <person name="Lucas S."/>
            <person name="Han J."/>
            <person name="Lapidus A."/>
            <person name="Cheng J.-F."/>
            <person name="Goodwin L."/>
            <person name="Pitluck S."/>
            <person name="Peters L."/>
            <person name="Ovchinnikova G."/>
            <person name="Lu M."/>
            <person name="Detter J.C."/>
            <person name="Han C."/>
            <person name="Tapia R."/>
            <person name="Land M."/>
            <person name="Hauser L."/>
            <person name="Kyrpides N."/>
            <person name="Ivanova N."/>
            <person name="Pagani I."/>
            <person name="Noll K.M."/>
            <person name="Woyke T."/>
        </authorList>
    </citation>
    <scope>NUCLEOTIDE SEQUENCE</scope>
    <source>
        <strain evidence="3">DSM 9078</strain>
    </source>
</reference>
<dbReference type="Proteomes" id="UP000007384">
    <property type="component" value="Chromosome"/>
</dbReference>
<dbReference type="Pfam" id="PF13145">
    <property type="entry name" value="Rotamase_2"/>
    <property type="match status" value="1"/>
</dbReference>
<keyword evidence="1" id="KW-0732">Signal</keyword>
<feature type="signal peptide" evidence="1">
    <location>
        <begin position="1"/>
        <end position="18"/>
    </location>
</feature>
<dbReference type="PANTHER" id="PTHR47245:SF2">
    <property type="entry name" value="PEPTIDYL-PROLYL CIS-TRANS ISOMERASE HP_0175-RELATED"/>
    <property type="match status" value="1"/>
</dbReference>
<organism evidence="3 4">
    <name type="scientific">Fervidobacterium pennivorans (strain DSM 9078 / Ven5)</name>
    <dbReference type="NCBI Taxonomy" id="771875"/>
    <lineage>
        <taxon>Bacteria</taxon>
        <taxon>Thermotogati</taxon>
        <taxon>Thermotogota</taxon>
        <taxon>Thermotogae</taxon>
        <taxon>Thermotogales</taxon>
        <taxon>Fervidobacteriaceae</taxon>
        <taxon>Fervidobacterium</taxon>
    </lineage>
</organism>
<evidence type="ECO:0000313" key="4">
    <source>
        <dbReference type="Proteomes" id="UP000007384"/>
    </source>
</evidence>
<dbReference type="GO" id="GO:0003755">
    <property type="term" value="F:peptidyl-prolyl cis-trans isomerase activity"/>
    <property type="evidence" value="ECO:0007669"/>
    <property type="project" value="InterPro"/>
</dbReference>
<dbReference type="RefSeq" id="WP_014450680.1">
    <property type="nucleotide sequence ID" value="NC_017095.1"/>
</dbReference>
<dbReference type="Gene3D" id="3.10.50.40">
    <property type="match status" value="1"/>
</dbReference>
<accession>H9U9L8</accession>
<dbReference type="Gene3D" id="1.10.4030.10">
    <property type="entry name" value="Porin chaperone SurA, peptide-binding domain"/>
    <property type="match status" value="1"/>
</dbReference>
<dbReference type="PATRIC" id="fig|771875.3.peg.55"/>
<protein>
    <recommendedName>
        <fullName evidence="2">PpiC domain-containing protein</fullName>
    </recommendedName>
</protein>
<feature type="domain" description="PpiC" evidence="2">
    <location>
        <begin position="167"/>
        <end position="286"/>
    </location>
</feature>
<dbReference type="PANTHER" id="PTHR47245">
    <property type="entry name" value="PEPTIDYLPROLYL ISOMERASE"/>
    <property type="match status" value="1"/>
</dbReference>
<feature type="chain" id="PRO_5003623268" description="PpiC domain-containing protein" evidence="1">
    <location>
        <begin position="19"/>
        <end position="328"/>
    </location>
</feature>
<keyword evidence="4" id="KW-1185">Reference proteome</keyword>
<dbReference type="OrthoDB" id="44627at2"/>
<dbReference type="InterPro" id="IPR027304">
    <property type="entry name" value="Trigger_fact/SurA_dom_sf"/>
</dbReference>
<dbReference type="AlphaFoldDB" id="H9U9L8"/>
<evidence type="ECO:0000313" key="3">
    <source>
        <dbReference type="EMBL" id="AFG34211.1"/>
    </source>
</evidence>
<dbReference type="SUPFAM" id="SSF109998">
    <property type="entry name" value="Triger factor/SurA peptide-binding domain-like"/>
    <property type="match status" value="1"/>
</dbReference>
<name>H9U9L8_FERPD</name>
<proteinExistence type="predicted"/>
<dbReference type="HOGENOM" id="CLU_034646_7_0_0"/>
<sequence>MKKLTVFLVLLISLLTFAQQDIVAVVNGRNITMDEWNREANVQKLLLEIQNSNPTFYKVLTTSTEGIILIEKYKLEVLDQLIRKVLFIQFAEKLGVAPDDRSVKADVDNEINKMLTELKMTEQQFDEYLVQLGMGKLEDYRQKLYFQRKYSLSLANAYAQYLKNVTVSDEEIKAYYEKNKDKYTVPAQYDLLVFKTNNKSTADALRVDVVKGLSNDEILKKYNLSPVVNGYVNINDISKIPQSLWILITSAVKGTTLPVQQVGNEYYVVKVRDIKVGGTKNLSEVSEEIKNTLLASKQDEVSKKLLDDFEKFRKDSKIEIRYKSPIVK</sequence>
<dbReference type="EMBL" id="CP003260">
    <property type="protein sequence ID" value="AFG34211.1"/>
    <property type="molecule type" value="Genomic_DNA"/>
</dbReference>
<dbReference type="KEGG" id="fpe:Ferpe_0049"/>
<dbReference type="InterPro" id="IPR046357">
    <property type="entry name" value="PPIase_dom_sf"/>
</dbReference>
<dbReference type="eggNOG" id="COG0760">
    <property type="taxonomic scope" value="Bacteria"/>
</dbReference>
<dbReference type="InterPro" id="IPR000297">
    <property type="entry name" value="PPIase_PpiC"/>
</dbReference>
<dbReference type="Pfam" id="PF13624">
    <property type="entry name" value="SurA_N_3"/>
    <property type="match status" value="1"/>
</dbReference>
<gene>
    <name evidence="3" type="ordered locus">Ferpe_0049</name>
</gene>
<dbReference type="InterPro" id="IPR050245">
    <property type="entry name" value="PrsA_foldase"/>
</dbReference>
<dbReference type="STRING" id="771875.Ferpe_0049"/>